<protein>
    <submittedName>
        <fullName evidence="1">Uncharacterized protein</fullName>
    </submittedName>
</protein>
<accession>A0AAV4BC10</accession>
<proteinExistence type="predicted"/>
<dbReference type="AlphaFoldDB" id="A0AAV4BC10"/>
<evidence type="ECO:0000313" key="2">
    <source>
        <dbReference type="Proteomes" id="UP000735302"/>
    </source>
</evidence>
<name>A0AAV4BC10_9GAST</name>
<evidence type="ECO:0000313" key="1">
    <source>
        <dbReference type="EMBL" id="GFO16972.1"/>
    </source>
</evidence>
<sequence length="118" mass="12787">MALCMLFSAPASFGEAPLASTRGKGICKLQEESRARSIIKKQDQGMRPVSLLWYTLVSLLDEQQARQEVISGFEAIVKQGVSDASNLTRDSEICADLRAASLVTVPSSPLADTLQCNR</sequence>
<dbReference type="Proteomes" id="UP000735302">
    <property type="component" value="Unassembled WGS sequence"/>
</dbReference>
<gene>
    <name evidence="1" type="ORF">PoB_004347700</name>
</gene>
<reference evidence="1 2" key="1">
    <citation type="journal article" date="2021" name="Elife">
        <title>Chloroplast acquisition without the gene transfer in kleptoplastic sea slugs, Plakobranchus ocellatus.</title>
        <authorList>
            <person name="Maeda T."/>
            <person name="Takahashi S."/>
            <person name="Yoshida T."/>
            <person name="Shimamura S."/>
            <person name="Takaki Y."/>
            <person name="Nagai Y."/>
            <person name="Toyoda A."/>
            <person name="Suzuki Y."/>
            <person name="Arimoto A."/>
            <person name="Ishii H."/>
            <person name="Satoh N."/>
            <person name="Nishiyama T."/>
            <person name="Hasebe M."/>
            <person name="Maruyama T."/>
            <person name="Minagawa J."/>
            <person name="Obokata J."/>
            <person name="Shigenobu S."/>
        </authorList>
    </citation>
    <scope>NUCLEOTIDE SEQUENCE [LARGE SCALE GENOMIC DNA]</scope>
</reference>
<keyword evidence="2" id="KW-1185">Reference proteome</keyword>
<dbReference type="EMBL" id="BLXT01004727">
    <property type="protein sequence ID" value="GFO16972.1"/>
    <property type="molecule type" value="Genomic_DNA"/>
</dbReference>
<organism evidence="1 2">
    <name type="scientific">Plakobranchus ocellatus</name>
    <dbReference type="NCBI Taxonomy" id="259542"/>
    <lineage>
        <taxon>Eukaryota</taxon>
        <taxon>Metazoa</taxon>
        <taxon>Spiralia</taxon>
        <taxon>Lophotrochozoa</taxon>
        <taxon>Mollusca</taxon>
        <taxon>Gastropoda</taxon>
        <taxon>Heterobranchia</taxon>
        <taxon>Euthyneura</taxon>
        <taxon>Panpulmonata</taxon>
        <taxon>Sacoglossa</taxon>
        <taxon>Placobranchoidea</taxon>
        <taxon>Plakobranchidae</taxon>
        <taxon>Plakobranchus</taxon>
    </lineage>
</organism>
<comment type="caution">
    <text evidence="1">The sequence shown here is derived from an EMBL/GenBank/DDBJ whole genome shotgun (WGS) entry which is preliminary data.</text>
</comment>